<keyword evidence="5" id="KW-0645">Protease</keyword>
<protein>
    <recommendedName>
        <fullName evidence="13">Reelin</fullName>
    </recommendedName>
</protein>
<dbReference type="PROSITE" id="PS00022">
    <property type="entry name" value="EGF_1"/>
    <property type="match status" value="1"/>
</dbReference>
<dbReference type="Proteomes" id="UP001164746">
    <property type="component" value="Chromosome 14"/>
</dbReference>
<accession>A0ABY7FV42</accession>
<evidence type="ECO:0000256" key="1">
    <source>
        <dbReference type="ARBA" id="ARBA00004498"/>
    </source>
</evidence>
<comment type="subunit">
    <text evidence="14">Oligomer of disulfide-linked homodimers.</text>
</comment>
<dbReference type="EMBL" id="CP111025">
    <property type="protein sequence ID" value="WAR26103.1"/>
    <property type="molecule type" value="Genomic_DNA"/>
</dbReference>
<keyword evidence="8" id="KW-0720">Serine protease</keyword>
<evidence type="ECO:0000256" key="16">
    <source>
        <dbReference type="PROSITE-ProRule" id="PRU00076"/>
    </source>
</evidence>
<evidence type="ECO:0000256" key="13">
    <source>
        <dbReference type="ARBA" id="ARBA00023900"/>
    </source>
</evidence>
<keyword evidence="3" id="KW-0964">Secreted</keyword>
<keyword evidence="16" id="KW-0245">EGF-like domain</keyword>
<keyword evidence="9" id="KW-0862">Zinc</keyword>
<evidence type="ECO:0000256" key="11">
    <source>
        <dbReference type="ARBA" id="ARBA00022889"/>
    </source>
</evidence>
<comment type="subcellular location">
    <subcellularLocation>
        <location evidence="1">Secreted</location>
        <location evidence="1">Extracellular space</location>
        <location evidence="1">Extracellular matrix</location>
    </subcellularLocation>
</comment>
<keyword evidence="10" id="KW-0106">Calcium</keyword>
<feature type="disulfide bond" evidence="16">
    <location>
        <begin position="52"/>
        <end position="62"/>
    </location>
</feature>
<evidence type="ECO:0000256" key="15">
    <source>
        <dbReference type="ARBA" id="ARBA00046064"/>
    </source>
</evidence>
<evidence type="ECO:0000256" key="4">
    <source>
        <dbReference type="ARBA" id="ARBA00022530"/>
    </source>
</evidence>
<reference evidence="18" key="1">
    <citation type="submission" date="2022-11" db="EMBL/GenBank/DDBJ databases">
        <title>Centuries of genome instability and evolution in soft-shell clam transmissible cancer (bioRxiv).</title>
        <authorList>
            <person name="Hart S.F.M."/>
            <person name="Yonemitsu M.A."/>
            <person name="Giersch R.M."/>
            <person name="Beal B.F."/>
            <person name="Arriagada G."/>
            <person name="Davis B.W."/>
            <person name="Ostrander E.A."/>
            <person name="Goff S.P."/>
            <person name="Metzger M.J."/>
        </authorList>
    </citation>
    <scope>NUCLEOTIDE SEQUENCE</scope>
    <source>
        <strain evidence="18">MELC-2E11</strain>
        <tissue evidence="18">Siphon/mantle</tissue>
    </source>
</reference>
<evidence type="ECO:0000256" key="8">
    <source>
        <dbReference type="ARBA" id="ARBA00022825"/>
    </source>
</evidence>
<evidence type="ECO:0000313" key="19">
    <source>
        <dbReference type="Proteomes" id="UP001164746"/>
    </source>
</evidence>
<evidence type="ECO:0000256" key="5">
    <source>
        <dbReference type="ARBA" id="ARBA00022670"/>
    </source>
</evidence>
<keyword evidence="19" id="KW-1185">Reference proteome</keyword>
<feature type="disulfide bond" evidence="16">
    <location>
        <begin position="72"/>
        <end position="81"/>
    </location>
</feature>
<dbReference type="PROSITE" id="PS50026">
    <property type="entry name" value="EGF_3"/>
    <property type="match status" value="1"/>
</dbReference>
<dbReference type="PANTHER" id="PTHR11841:SF1">
    <property type="entry name" value="REELIN"/>
    <property type="match status" value="1"/>
</dbReference>
<comment type="similarity">
    <text evidence="12">Belongs to the reelin family.</text>
</comment>
<evidence type="ECO:0000256" key="3">
    <source>
        <dbReference type="ARBA" id="ARBA00022525"/>
    </source>
</evidence>
<dbReference type="InterPro" id="IPR034968">
    <property type="entry name" value="Reelin"/>
</dbReference>
<evidence type="ECO:0000313" key="18">
    <source>
        <dbReference type="EMBL" id="WAR26103.1"/>
    </source>
</evidence>
<comment type="function">
    <text evidence="15">Extracellular matrix serine protease secreted by pioneer neurons that plays a role in layering of neurons in the cerebral cortex and cerebellum by coordinating cell positioning during neurodevelopment. Regulates microtubule function in neurons and neuronal migration. Binding to the extracellular domains of lipoprotein receptors VLDLR and LRP8/APOER2 induces tyrosine phosphorylation of DAB1 and modulation of TAU phosphorylation. Affects migration of sympathetic preganglionic neurons in the spinal cord, where it seems to act as a barrier to neuronal migration. Enzymatic activity is important for the modulation of cell adhesion.</text>
</comment>
<evidence type="ECO:0000256" key="12">
    <source>
        <dbReference type="ARBA" id="ARBA00023773"/>
    </source>
</evidence>
<evidence type="ECO:0000256" key="7">
    <source>
        <dbReference type="ARBA" id="ARBA00022801"/>
    </source>
</evidence>
<comment type="caution">
    <text evidence="16">Lacks conserved residue(s) required for the propagation of feature annotation.</text>
</comment>
<evidence type="ECO:0000256" key="2">
    <source>
        <dbReference type="ARBA" id="ARBA00022473"/>
    </source>
</evidence>
<keyword evidence="4" id="KW-0272">Extracellular matrix</keyword>
<evidence type="ECO:0000256" key="10">
    <source>
        <dbReference type="ARBA" id="ARBA00022837"/>
    </source>
</evidence>
<feature type="domain" description="EGF-like" evidence="17">
    <location>
        <begin position="48"/>
        <end position="82"/>
    </location>
</feature>
<dbReference type="Gene3D" id="2.60.120.260">
    <property type="entry name" value="Galactose-binding domain-like"/>
    <property type="match status" value="1"/>
</dbReference>
<dbReference type="PANTHER" id="PTHR11841">
    <property type="entry name" value="REELIN"/>
    <property type="match status" value="1"/>
</dbReference>
<keyword evidence="7" id="KW-0378">Hydrolase</keyword>
<name>A0ABY7FV42_MYAAR</name>
<evidence type="ECO:0000256" key="9">
    <source>
        <dbReference type="ARBA" id="ARBA00022833"/>
    </source>
</evidence>
<keyword evidence="11" id="KW-0130">Cell adhesion</keyword>
<keyword evidence="16" id="KW-1015">Disulfide bond</keyword>
<sequence>MYIYLSASKIRKQYRFTSLKGATRFRWQQRPVNDDEAITNFGLTDVYIGPSCQDMCGGHGNCHPQTFPSCICDPGHHGDNCYPWDAENKVGISRAYFQSSK</sequence>
<gene>
    <name evidence="18" type="ORF">MAR_011807</name>
</gene>
<organism evidence="18 19">
    <name type="scientific">Mya arenaria</name>
    <name type="common">Soft-shell clam</name>
    <dbReference type="NCBI Taxonomy" id="6604"/>
    <lineage>
        <taxon>Eukaryota</taxon>
        <taxon>Metazoa</taxon>
        <taxon>Spiralia</taxon>
        <taxon>Lophotrochozoa</taxon>
        <taxon>Mollusca</taxon>
        <taxon>Bivalvia</taxon>
        <taxon>Autobranchia</taxon>
        <taxon>Heteroconchia</taxon>
        <taxon>Euheterodonta</taxon>
        <taxon>Imparidentia</taxon>
        <taxon>Neoheterodontei</taxon>
        <taxon>Myida</taxon>
        <taxon>Myoidea</taxon>
        <taxon>Myidae</taxon>
        <taxon>Mya</taxon>
    </lineage>
</organism>
<keyword evidence="2" id="KW-0217">Developmental protein</keyword>
<evidence type="ECO:0000259" key="17">
    <source>
        <dbReference type="PROSITE" id="PS50026"/>
    </source>
</evidence>
<evidence type="ECO:0000256" key="6">
    <source>
        <dbReference type="ARBA" id="ARBA00022723"/>
    </source>
</evidence>
<proteinExistence type="inferred from homology"/>
<dbReference type="InterPro" id="IPR000742">
    <property type="entry name" value="EGF"/>
</dbReference>
<keyword evidence="6" id="KW-0479">Metal-binding</keyword>
<evidence type="ECO:0000256" key="14">
    <source>
        <dbReference type="ARBA" id="ARBA00044961"/>
    </source>
</evidence>